<organism evidence="3 4">
    <name type="scientific">Leishmania orientalis</name>
    <dbReference type="NCBI Taxonomy" id="2249476"/>
    <lineage>
        <taxon>Eukaryota</taxon>
        <taxon>Discoba</taxon>
        <taxon>Euglenozoa</taxon>
        <taxon>Kinetoplastea</taxon>
        <taxon>Metakinetoplastina</taxon>
        <taxon>Trypanosomatida</taxon>
        <taxon>Trypanosomatidae</taxon>
        <taxon>Leishmaniinae</taxon>
        <taxon>Leishmania</taxon>
    </lineage>
</organism>
<evidence type="ECO:0000313" key="3">
    <source>
        <dbReference type="EMBL" id="KAG5464942.1"/>
    </source>
</evidence>
<keyword evidence="2" id="KW-1133">Transmembrane helix</keyword>
<name>A0A836GD04_9TRYP</name>
<evidence type="ECO:0000256" key="1">
    <source>
        <dbReference type="SAM" id="MobiDB-lite"/>
    </source>
</evidence>
<feature type="transmembrane region" description="Helical" evidence="2">
    <location>
        <begin position="86"/>
        <end position="107"/>
    </location>
</feature>
<gene>
    <name evidence="3" type="ORF">LSCM4_00390</name>
</gene>
<evidence type="ECO:0000256" key="2">
    <source>
        <dbReference type="SAM" id="Phobius"/>
    </source>
</evidence>
<dbReference type="SMR" id="A0A836GD04"/>
<dbReference type="AlphaFoldDB" id="A0A836GD04"/>
<dbReference type="RefSeq" id="XP_067058573.1">
    <property type="nucleotide sequence ID" value="XM_067202472.1"/>
</dbReference>
<accession>A0A836GD04</accession>
<dbReference type="GeneID" id="92356406"/>
<comment type="caution">
    <text evidence="3">The sequence shown here is derived from an EMBL/GenBank/DDBJ whole genome shotgun (WGS) entry which is preliminary data.</text>
</comment>
<reference evidence="4" key="1">
    <citation type="journal article" date="2021" name="Microbiol. Resour. Announc.">
        <title>LGAAP: Leishmaniinae Genome Assembly and Annotation Pipeline.</title>
        <authorList>
            <person name="Almutairi H."/>
            <person name="Urbaniak M.D."/>
            <person name="Bates M.D."/>
            <person name="Jariyapan N."/>
            <person name="Kwakye-Nuako G."/>
            <person name="Thomaz-Soccol V."/>
            <person name="Al-Salem W.S."/>
            <person name="Dillon R.J."/>
            <person name="Bates P.A."/>
            <person name="Gatherer D."/>
        </authorList>
    </citation>
    <scope>NUCLEOTIDE SEQUENCE [LARGE SCALE GENOMIC DNA]</scope>
</reference>
<feature type="region of interest" description="Disordered" evidence="1">
    <location>
        <begin position="182"/>
        <end position="207"/>
    </location>
</feature>
<keyword evidence="2" id="KW-0812">Transmembrane</keyword>
<dbReference type="KEGG" id="loi:92356406"/>
<feature type="region of interest" description="Disordered" evidence="1">
    <location>
        <begin position="274"/>
        <end position="294"/>
    </location>
</feature>
<dbReference type="Proteomes" id="UP000674143">
    <property type="component" value="Unassembled WGS sequence"/>
</dbReference>
<evidence type="ECO:0000313" key="4">
    <source>
        <dbReference type="Proteomes" id="UP000674143"/>
    </source>
</evidence>
<keyword evidence="4" id="KW-1185">Reference proteome</keyword>
<reference evidence="4" key="2">
    <citation type="journal article" date="2021" name="Sci. Data">
        <title>Chromosome-scale genome sequencing, assembly and annotation of six genomes from subfamily Leishmaniinae.</title>
        <authorList>
            <person name="Almutairi H."/>
            <person name="Urbaniak M.D."/>
            <person name="Bates M.D."/>
            <person name="Jariyapan N."/>
            <person name="Kwakye-Nuako G."/>
            <person name="Thomaz Soccol V."/>
            <person name="Al-Salem W.S."/>
            <person name="Dillon R.J."/>
            <person name="Bates P.A."/>
            <person name="Gatherer D."/>
        </authorList>
    </citation>
    <scope>NUCLEOTIDE SEQUENCE [LARGE SCALE GENOMIC DNA]</scope>
</reference>
<keyword evidence="2" id="KW-0472">Membrane</keyword>
<proteinExistence type="predicted"/>
<sequence>MLRYFLARSSDTAMTTNSADTNVNCNHGAWNEVAHTCDCDDGWCTDWVNQDVLSGKFVYCNSQASTLSPNSTNPTTTSPLVGKSTLIIAVFAIALAASCGIIVFCCYRRKQHLKKEVKQEEILAATTKDREAWLKGGAQLQQMQAQERAALSQQVWIAQLEAQRQNQMMMEQLMNMSAMTANSNPQLSKPSRHRQQHTHEILPPQLGGAPCACDTDYEGGNLLTNTFDRWRSHEPLAQSHSHYRPGATLSTTGSCTGHSKALPLHYTTATFEAPQRGLNSPRRYAHPTNCRPPF</sequence>
<protein>
    <submittedName>
        <fullName evidence="3">Uncharacterized protein</fullName>
    </submittedName>
</protein>
<dbReference type="EMBL" id="JAFHLR010000036">
    <property type="protein sequence ID" value="KAG5464942.1"/>
    <property type="molecule type" value="Genomic_DNA"/>
</dbReference>